<accession>A0A5B6V9C2</accession>
<gene>
    <name evidence="1" type="ORF">EPI10_000787</name>
</gene>
<proteinExistence type="predicted"/>
<dbReference type="OrthoDB" id="2551793at2759"/>
<protein>
    <submittedName>
        <fullName evidence="1">Beta-glucosidase 11-like</fullName>
    </submittedName>
</protein>
<organism evidence="1 2">
    <name type="scientific">Gossypium australe</name>
    <dbReference type="NCBI Taxonomy" id="47621"/>
    <lineage>
        <taxon>Eukaryota</taxon>
        <taxon>Viridiplantae</taxon>
        <taxon>Streptophyta</taxon>
        <taxon>Embryophyta</taxon>
        <taxon>Tracheophyta</taxon>
        <taxon>Spermatophyta</taxon>
        <taxon>Magnoliopsida</taxon>
        <taxon>eudicotyledons</taxon>
        <taxon>Gunneridae</taxon>
        <taxon>Pentapetalae</taxon>
        <taxon>rosids</taxon>
        <taxon>malvids</taxon>
        <taxon>Malvales</taxon>
        <taxon>Malvaceae</taxon>
        <taxon>Malvoideae</taxon>
        <taxon>Gossypium</taxon>
    </lineage>
</organism>
<dbReference type="AlphaFoldDB" id="A0A5B6V9C2"/>
<dbReference type="Proteomes" id="UP000325315">
    <property type="component" value="Unassembled WGS sequence"/>
</dbReference>
<evidence type="ECO:0000313" key="1">
    <source>
        <dbReference type="EMBL" id="KAA3465641.1"/>
    </source>
</evidence>
<evidence type="ECO:0000313" key="2">
    <source>
        <dbReference type="Proteomes" id="UP000325315"/>
    </source>
</evidence>
<dbReference type="CDD" id="cd09272">
    <property type="entry name" value="RNase_HI_RT_Ty1"/>
    <property type="match status" value="1"/>
</dbReference>
<keyword evidence="2" id="KW-1185">Reference proteome</keyword>
<name>A0A5B6V9C2_9ROSI</name>
<comment type="caution">
    <text evidence="1">The sequence shown here is derived from an EMBL/GenBank/DDBJ whole genome shotgun (WGS) entry which is preliminary data.</text>
</comment>
<dbReference type="EMBL" id="SMMG02000007">
    <property type="protein sequence ID" value="KAA3465641.1"/>
    <property type="molecule type" value="Genomic_DNA"/>
</dbReference>
<sequence>MSAIMMKKNPDFHAQSKHIELHHHFIRDLVNNGEICLKFVRTNKQPVDVLTKPVSLEKLEKFKDSMKITN</sequence>
<reference evidence="1" key="1">
    <citation type="submission" date="2019-08" db="EMBL/GenBank/DDBJ databases">
        <authorList>
            <person name="Liu F."/>
        </authorList>
    </citation>
    <scope>NUCLEOTIDE SEQUENCE [LARGE SCALE GENOMIC DNA]</scope>
    <source>
        <strain evidence="1">PA1801</strain>
        <tissue evidence="1">Leaf</tissue>
    </source>
</reference>